<feature type="compositionally biased region" description="Low complexity" evidence="1">
    <location>
        <begin position="12"/>
        <end position="26"/>
    </location>
</feature>
<feature type="compositionally biased region" description="Basic and acidic residues" evidence="1">
    <location>
        <begin position="32"/>
        <end position="44"/>
    </location>
</feature>
<reference evidence="3 4" key="3">
    <citation type="submission" date="2017-03" db="EMBL/GenBank/DDBJ databases">
        <authorList>
            <person name="Afonso C.L."/>
            <person name="Miller P.J."/>
            <person name="Scott M.A."/>
            <person name="Spackman E."/>
            <person name="Goraichik I."/>
            <person name="Dimitrov K.M."/>
            <person name="Suarez D.L."/>
            <person name="Swayne D.E."/>
        </authorList>
    </citation>
    <scope>NUCLEOTIDE SEQUENCE [LARGE SCALE GENOMIC DNA]</scope>
    <source>
        <strain evidence="3">PRJEB14757</strain>
    </source>
</reference>
<dbReference type="EMBL" id="HF547348">
    <property type="protein sequence ID" value="CCO06726.1"/>
    <property type="molecule type" value="Genomic_DNA"/>
</dbReference>
<evidence type="ECO:0000313" key="2">
    <source>
        <dbReference type="EMBL" id="CCO06726.1"/>
    </source>
</evidence>
<dbReference type="RefSeq" id="WP_080798338.1">
    <property type="nucleotide sequence ID" value="NZ_LT828540.1"/>
</dbReference>
<reference evidence="2" key="2">
    <citation type="submission" date="2012-12" db="EMBL/GenBank/DDBJ databases">
        <title>Region harboring genes involved in magnetosome formation of Candidatus Desulfamplus magnetosmortis.</title>
        <authorList>
            <person name="Lefevre C.T."/>
            <person name="Bazylinski D.A."/>
        </authorList>
    </citation>
    <scope>NUCLEOTIDE SEQUENCE</scope>
    <source>
        <strain evidence="2">BW-1</strain>
    </source>
</reference>
<gene>
    <name evidence="2" type="ORF">DEMABW1_80120</name>
    <name evidence="3" type="ORF">MTBBW1_80120</name>
</gene>
<evidence type="ECO:0000313" key="4">
    <source>
        <dbReference type="Proteomes" id="UP000191931"/>
    </source>
</evidence>
<evidence type="ECO:0000313" key="3">
    <source>
        <dbReference type="EMBL" id="SLM32777.1"/>
    </source>
</evidence>
<reference evidence="2" key="1">
    <citation type="submission" date="2012-10" db="EMBL/GenBank/DDBJ databases">
        <authorList>
            <person name="Lefevre C."/>
        </authorList>
    </citation>
    <scope>NUCLEOTIDE SEQUENCE</scope>
    <source>
        <strain evidence="2">BW-1</strain>
    </source>
</reference>
<proteinExistence type="predicted"/>
<accession>L0R6X4</accession>
<dbReference type="Proteomes" id="UP000191931">
    <property type="component" value="Unassembled WGS sequence"/>
</dbReference>
<sequence>MTGKSLQADGTLKQSKSSLKQNKNFSGQDNYNPKDKLQTRDYKDLKKIRTRLKIQNEFNKKKLKSFPKS</sequence>
<evidence type="ECO:0000256" key="1">
    <source>
        <dbReference type="SAM" id="MobiDB-lite"/>
    </source>
</evidence>
<dbReference type="EMBL" id="FWEV01000325">
    <property type="protein sequence ID" value="SLM32777.1"/>
    <property type="molecule type" value="Genomic_DNA"/>
</dbReference>
<dbReference type="STRING" id="1246637.MTBBW1_80120"/>
<feature type="region of interest" description="Disordered" evidence="1">
    <location>
        <begin position="1"/>
        <end position="44"/>
    </location>
</feature>
<protein>
    <submittedName>
        <fullName evidence="2">Uncharacterized protein</fullName>
    </submittedName>
</protein>
<name>L0R6X4_9BACT</name>
<organism evidence="2">
    <name type="scientific">Desulfamplus magnetovallimortis</name>
    <dbReference type="NCBI Taxonomy" id="1246637"/>
    <lineage>
        <taxon>Bacteria</taxon>
        <taxon>Pseudomonadati</taxon>
        <taxon>Thermodesulfobacteriota</taxon>
        <taxon>Desulfobacteria</taxon>
        <taxon>Desulfobacterales</taxon>
        <taxon>Desulfobacteraceae</taxon>
        <taxon>Desulfamplus</taxon>
    </lineage>
</organism>
<dbReference type="AlphaFoldDB" id="L0R6X4"/>
<keyword evidence="4" id="KW-1185">Reference proteome</keyword>